<evidence type="ECO:0000313" key="1">
    <source>
        <dbReference type="EMBL" id="GJM54524.1"/>
    </source>
</evidence>
<dbReference type="EMBL" id="BQKC01000001">
    <property type="protein sequence ID" value="GJM54524.1"/>
    <property type="molecule type" value="Genomic_DNA"/>
</dbReference>
<sequence length="334" mass="35804">MILCGLYARLVYLSRASLVRVADGAECAGLLRAAGVSAQDVAQVREDREFASLRGAFPQAPTAVRCLVGRRERRHGVKGASTRLWSASLPPGTLCRVEEGPGAGHHVVSPELHLMIRAAELPRWELALLAMEFWGRFDSREDAEGGIAGRPYPLASPESVEEVAGAVEGRVPGISSVRLALAHGLPRSRSPRESALALFLSLPRRFGGMGLGPLELNGPVGLSARGRKVAGASKAMPDLFFPAASLDVEYDSSAHHLGADEVLRDKGRQLALQASGIEVMPVTASVAGDYGSLVAAAEAVAAKVEGREPPPLPEAMERRRRRLYDELFRVRTLW</sequence>
<gene>
    <name evidence="1" type="ORF">ATOP_01790</name>
</gene>
<comment type="caution">
    <text evidence="1">The sequence shown here is derived from an EMBL/GenBank/DDBJ whole genome shotgun (WGS) entry which is preliminary data.</text>
</comment>
<proteinExistence type="predicted"/>
<reference evidence="1" key="1">
    <citation type="journal article" date="2022" name="Int. J. Syst. Evol. Microbiol.">
        <title>Granulimonas faecalis gen. nov., sp. nov., and Leptogranulimonas caecicola gen. nov., sp. nov., novel lactate-producing Atopobiaceae bacteria isolated from mouse intestines, and an emended description of the family Atopobiaceae.</title>
        <authorList>
            <person name="Morinaga K."/>
            <person name="Kusada H."/>
            <person name="Sakamoto S."/>
            <person name="Murakami T."/>
            <person name="Toyoda A."/>
            <person name="Mori H."/>
            <person name="Meng X.Y."/>
            <person name="Takashino M."/>
            <person name="Murotomi K."/>
            <person name="Tamaki H."/>
        </authorList>
    </citation>
    <scope>NUCLEOTIDE SEQUENCE</scope>
    <source>
        <strain evidence="1">OPF53</strain>
    </source>
</reference>
<dbReference type="AlphaFoldDB" id="A0AAV5B1D0"/>
<name>A0AAV5B1D0_9ACTN</name>
<accession>A0AAV5B1D0</accession>
<evidence type="ECO:0000313" key="2">
    <source>
        <dbReference type="Proteomes" id="UP001055025"/>
    </source>
</evidence>
<organism evidence="1 2">
    <name type="scientific">Granulimonas faecalis</name>
    <dbReference type="NCBI Taxonomy" id="2894155"/>
    <lineage>
        <taxon>Bacteria</taxon>
        <taxon>Bacillati</taxon>
        <taxon>Actinomycetota</taxon>
        <taxon>Coriobacteriia</taxon>
        <taxon>Coriobacteriales</taxon>
        <taxon>Kribbibacteriaceae</taxon>
        <taxon>Granulimonas</taxon>
    </lineage>
</organism>
<evidence type="ECO:0008006" key="3">
    <source>
        <dbReference type="Google" id="ProtNLM"/>
    </source>
</evidence>
<dbReference type="Proteomes" id="UP001055025">
    <property type="component" value="Unassembled WGS sequence"/>
</dbReference>
<keyword evidence="2" id="KW-1185">Reference proteome</keyword>
<protein>
    <recommendedName>
        <fullName evidence="3">DUF559 domain-containing protein</fullName>
    </recommendedName>
</protein>